<evidence type="ECO:0000313" key="3">
    <source>
        <dbReference type="Proteomes" id="UP001152484"/>
    </source>
</evidence>
<reference evidence="2" key="1">
    <citation type="submission" date="2022-07" db="EMBL/GenBank/DDBJ databases">
        <authorList>
            <person name="Macas J."/>
            <person name="Novak P."/>
            <person name="Neumann P."/>
        </authorList>
    </citation>
    <scope>NUCLEOTIDE SEQUENCE</scope>
</reference>
<gene>
    <name evidence="2" type="ORF">CEURO_LOCUS6493</name>
</gene>
<dbReference type="Proteomes" id="UP001152484">
    <property type="component" value="Unassembled WGS sequence"/>
</dbReference>
<sequence length="130" mass="15265">MFQLFLHPCRVMSHKINLRRHFSERLPDLEETLMQFTAQMQNLINMAGQPAEARPEETNKDDHGSESDCDARNMMDYTLPNAFEVLALFELQQKENSLESVFQEFMQYVLKFQTVRAETNGDTDQCDFHI</sequence>
<comment type="caution">
    <text evidence="2">The sequence shown here is derived from an EMBL/GenBank/DDBJ whole genome shotgun (WGS) entry which is preliminary data.</text>
</comment>
<keyword evidence="3" id="KW-1185">Reference proteome</keyword>
<evidence type="ECO:0000313" key="2">
    <source>
        <dbReference type="EMBL" id="CAH9077903.1"/>
    </source>
</evidence>
<evidence type="ECO:0000256" key="1">
    <source>
        <dbReference type="SAM" id="MobiDB-lite"/>
    </source>
</evidence>
<accession>A0A9P1E4D1</accession>
<feature type="region of interest" description="Disordered" evidence="1">
    <location>
        <begin position="47"/>
        <end position="71"/>
    </location>
</feature>
<organism evidence="2 3">
    <name type="scientific">Cuscuta europaea</name>
    <name type="common">European dodder</name>
    <dbReference type="NCBI Taxonomy" id="41803"/>
    <lineage>
        <taxon>Eukaryota</taxon>
        <taxon>Viridiplantae</taxon>
        <taxon>Streptophyta</taxon>
        <taxon>Embryophyta</taxon>
        <taxon>Tracheophyta</taxon>
        <taxon>Spermatophyta</taxon>
        <taxon>Magnoliopsida</taxon>
        <taxon>eudicotyledons</taxon>
        <taxon>Gunneridae</taxon>
        <taxon>Pentapetalae</taxon>
        <taxon>asterids</taxon>
        <taxon>lamiids</taxon>
        <taxon>Solanales</taxon>
        <taxon>Convolvulaceae</taxon>
        <taxon>Cuscuteae</taxon>
        <taxon>Cuscuta</taxon>
        <taxon>Cuscuta subgen. Cuscuta</taxon>
    </lineage>
</organism>
<dbReference type="AlphaFoldDB" id="A0A9P1E4D1"/>
<feature type="compositionally biased region" description="Basic and acidic residues" evidence="1">
    <location>
        <begin position="53"/>
        <end position="71"/>
    </location>
</feature>
<proteinExistence type="predicted"/>
<name>A0A9P1E4D1_CUSEU</name>
<protein>
    <submittedName>
        <fullName evidence="2">Uncharacterized protein</fullName>
    </submittedName>
</protein>
<dbReference type="EMBL" id="CAMAPE010000010">
    <property type="protein sequence ID" value="CAH9077903.1"/>
    <property type="molecule type" value="Genomic_DNA"/>
</dbReference>